<protein>
    <submittedName>
        <fullName evidence="3">DUF3823 domain-containing protein</fullName>
    </submittedName>
</protein>
<proteinExistence type="predicted"/>
<evidence type="ECO:0000313" key="4">
    <source>
        <dbReference type="Proteomes" id="UP000297540"/>
    </source>
</evidence>
<dbReference type="Proteomes" id="UP000297540">
    <property type="component" value="Unassembled WGS sequence"/>
</dbReference>
<dbReference type="Pfam" id="PF18003">
    <property type="entry name" value="DUF3823_C"/>
    <property type="match status" value="1"/>
</dbReference>
<evidence type="ECO:0000313" key="3">
    <source>
        <dbReference type="EMBL" id="TFF37885.1"/>
    </source>
</evidence>
<dbReference type="Pfam" id="PF12866">
    <property type="entry name" value="DUF3823"/>
    <property type="match status" value="1"/>
</dbReference>
<comment type="caution">
    <text evidence="3">The sequence shown here is derived from an EMBL/GenBank/DDBJ whole genome shotgun (WGS) entry which is preliminary data.</text>
</comment>
<name>A0A4Y8SGW7_9SPHI</name>
<dbReference type="RefSeq" id="WP_133229318.1">
    <property type="nucleotide sequence ID" value="NZ_SOZE01000008.1"/>
</dbReference>
<dbReference type="Gene3D" id="2.60.40.1120">
    <property type="entry name" value="Carboxypeptidase-like, regulatory domain"/>
    <property type="match status" value="1"/>
</dbReference>
<keyword evidence="4" id="KW-1185">Reference proteome</keyword>
<dbReference type="Gene3D" id="2.60.40.2060">
    <property type="match status" value="1"/>
</dbReference>
<dbReference type="InterPro" id="IPR041186">
    <property type="entry name" value="DUF3823_C"/>
</dbReference>
<evidence type="ECO:0000259" key="2">
    <source>
        <dbReference type="Pfam" id="PF18003"/>
    </source>
</evidence>
<evidence type="ECO:0000259" key="1">
    <source>
        <dbReference type="Pfam" id="PF12866"/>
    </source>
</evidence>
<dbReference type="InterPro" id="IPR024278">
    <property type="entry name" value="DUF3823_N"/>
</dbReference>
<reference evidence="3 4" key="1">
    <citation type="journal article" date="2017" name="Int. J. Syst. Evol. Microbiol.">
        <title>Mucilaginibacterpsychrotolerans sp. nov., isolated from peatlands.</title>
        <authorList>
            <person name="Deng Y."/>
            <person name="Shen L."/>
            <person name="Xu B."/>
            <person name="Liu Y."/>
            <person name="Gu Z."/>
            <person name="Liu H."/>
            <person name="Zhou Y."/>
        </authorList>
    </citation>
    <scope>NUCLEOTIDE SEQUENCE [LARGE SCALE GENOMIC DNA]</scope>
    <source>
        <strain evidence="3 4">NH7-4</strain>
    </source>
</reference>
<feature type="domain" description="DUF3823" evidence="2">
    <location>
        <begin position="125"/>
        <end position="231"/>
    </location>
</feature>
<gene>
    <name evidence="3" type="ORF">E2R66_09850</name>
</gene>
<accession>A0A4Y8SGW7</accession>
<feature type="domain" description="DUF3823" evidence="1">
    <location>
        <begin position="30"/>
        <end position="122"/>
    </location>
</feature>
<dbReference type="AlphaFoldDB" id="A0A4Y8SGW7"/>
<organism evidence="3 4">
    <name type="scientific">Mucilaginibacter psychrotolerans</name>
    <dbReference type="NCBI Taxonomy" id="1524096"/>
    <lineage>
        <taxon>Bacteria</taxon>
        <taxon>Pseudomonadati</taxon>
        <taxon>Bacteroidota</taxon>
        <taxon>Sphingobacteriia</taxon>
        <taxon>Sphingobacteriales</taxon>
        <taxon>Sphingobacteriaceae</taxon>
        <taxon>Mucilaginibacter</taxon>
    </lineage>
</organism>
<sequence length="234" mass="25330">MKIKFHYIIIALLFAATGCKKDNYDAPSVKLSGHLVYQGEQVNVEFNQVPFQLYQPGFGLSGPINGTFDQDGGYSVLTFAGNYKFTISANQGPFLWKEVSAGKRDTLAINLTGNQTVDIEVMPFYLVRQPVFTKAGTNVNATFNIAKIVTDANAKNIERVTLYVNKTQFVSGSGDYNIAQTSLDGAALGSLTGISMSVAVPTIVPTQNYVFARVGIKIAGVEDMVFSPVAKVTF</sequence>
<dbReference type="EMBL" id="SOZE01000008">
    <property type="protein sequence ID" value="TFF37885.1"/>
    <property type="molecule type" value="Genomic_DNA"/>
</dbReference>
<dbReference type="PROSITE" id="PS51257">
    <property type="entry name" value="PROKAR_LIPOPROTEIN"/>
    <property type="match status" value="1"/>
</dbReference>
<dbReference type="OrthoDB" id="1433240at2"/>